<feature type="region of interest" description="Disordered" evidence="1">
    <location>
        <begin position="20"/>
        <end position="130"/>
    </location>
</feature>
<evidence type="ECO:0000256" key="2">
    <source>
        <dbReference type="SAM" id="SignalP"/>
    </source>
</evidence>
<keyword evidence="2" id="KW-0732">Signal</keyword>
<gene>
    <name evidence="3" type="ORF">EJ04DRAFT_511320</name>
</gene>
<protein>
    <submittedName>
        <fullName evidence="3">Uncharacterized protein</fullName>
    </submittedName>
</protein>
<feature type="non-terminal residue" evidence="3">
    <location>
        <position position="158"/>
    </location>
</feature>
<comment type="caution">
    <text evidence="3">The sequence shown here is derived from an EMBL/GenBank/DDBJ whole genome shotgun (WGS) entry which is preliminary data.</text>
</comment>
<accession>A0A9P4R0U5</accession>
<proteinExistence type="predicted"/>
<keyword evidence="4" id="KW-1185">Reference proteome</keyword>
<feature type="compositionally biased region" description="Low complexity" evidence="1">
    <location>
        <begin position="71"/>
        <end position="90"/>
    </location>
</feature>
<feature type="signal peptide" evidence="2">
    <location>
        <begin position="1"/>
        <end position="17"/>
    </location>
</feature>
<evidence type="ECO:0000256" key="1">
    <source>
        <dbReference type="SAM" id="MobiDB-lite"/>
    </source>
</evidence>
<evidence type="ECO:0000313" key="3">
    <source>
        <dbReference type="EMBL" id="KAF2736040.1"/>
    </source>
</evidence>
<organism evidence="3 4">
    <name type="scientific">Polyplosphaeria fusca</name>
    <dbReference type="NCBI Taxonomy" id="682080"/>
    <lineage>
        <taxon>Eukaryota</taxon>
        <taxon>Fungi</taxon>
        <taxon>Dikarya</taxon>
        <taxon>Ascomycota</taxon>
        <taxon>Pezizomycotina</taxon>
        <taxon>Dothideomycetes</taxon>
        <taxon>Pleosporomycetidae</taxon>
        <taxon>Pleosporales</taxon>
        <taxon>Tetraplosphaeriaceae</taxon>
        <taxon>Polyplosphaeria</taxon>
    </lineage>
</organism>
<dbReference type="Proteomes" id="UP000799444">
    <property type="component" value="Unassembled WGS sequence"/>
</dbReference>
<feature type="chain" id="PRO_5040363634" evidence="2">
    <location>
        <begin position="18"/>
        <end position="158"/>
    </location>
</feature>
<dbReference type="EMBL" id="ML996129">
    <property type="protein sequence ID" value="KAF2736040.1"/>
    <property type="molecule type" value="Genomic_DNA"/>
</dbReference>
<feature type="compositionally biased region" description="Low complexity" evidence="1">
    <location>
        <begin position="99"/>
        <end position="128"/>
    </location>
</feature>
<sequence length="158" mass="15862">MKYLGVIVLALAATVFAHDEDSTSGHHGDDDHSTSTYTYTGPTFNPSDAPNFEPSTSTIEWYSVPPGPLDSSTITAPAPASSPTSHSPSTKSEDRTTSRRSSSGSSSSPVPSTSATSTRAAASNTVSAPEQVSTGGAYAIHAGIIGAVAGAVGAGYAL</sequence>
<name>A0A9P4R0U5_9PLEO</name>
<feature type="compositionally biased region" description="Polar residues" evidence="1">
    <location>
        <begin position="42"/>
        <end position="60"/>
    </location>
</feature>
<feature type="compositionally biased region" description="Basic and acidic residues" evidence="1">
    <location>
        <begin position="20"/>
        <end position="33"/>
    </location>
</feature>
<reference evidence="3" key="1">
    <citation type="journal article" date="2020" name="Stud. Mycol.">
        <title>101 Dothideomycetes genomes: a test case for predicting lifestyles and emergence of pathogens.</title>
        <authorList>
            <person name="Haridas S."/>
            <person name="Albert R."/>
            <person name="Binder M."/>
            <person name="Bloem J."/>
            <person name="Labutti K."/>
            <person name="Salamov A."/>
            <person name="Andreopoulos B."/>
            <person name="Baker S."/>
            <person name="Barry K."/>
            <person name="Bills G."/>
            <person name="Bluhm B."/>
            <person name="Cannon C."/>
            <person name="Castanera R."/>
            <person name="Culley D."/>
            <person name="Daum C."/>
            <person name="Ezra D."/>
            <person name="Gonzalez J."/>
            <person name="Henrissat B."/>
            <person name="Kuo A."/>
            <person name="Liang C."/>
            <person name="Lipzen A."/>
            <person name="Lutzoni F."/>
            <person name="Magnuson J."/>
            <person name="Mondo S."/>
            <person name="Nolan M."/>
            <person name="Ohm R."/>
            <person name="Pangilinan J."/>
            <person name="Park H.-J."/>
            <person name="Ramirez L."/>
            <person name="Alfaro M."/>
            <person name="Sun H."/>
            <person name="Tritt A."/>
            <person name="Yoshinaga Y."/>
            <person name="Zwiers L.-H."/>
            <person name="Turgeon B."/>
            <person name="Goodwin S."/>
            <person name="Spatafora J."/>
            <person name="Crous P."/>
            <person name="Grigoriev I."/>
        </authorList>
    </citation>
    <scope>NUCLEOTIDE SEQUENCE</scope>
    <source>
        <strain evidence="3">CBS 125425</strain>
    </source>
</reference>
<evidence type="ECO:0000313" key="4">
    <source>
        <dbReference type="Proteomes" id="UP000799444"/>
    </source>
</evidence>
<dbReference type="AlphaFoldDB" id="A0A9P4R0U5"/>